<dbReference type="HOGENOM" id="CLU_152869_0_0_1"/>
<feature type="region of interest" description="Disordered" evidence="1">
    <location>
        <begin position="33"/>
        <end position="123"/>
    </location>
</feature>
<dbReference type="eggNOG" id="KOG4282">
    <property type="taxonomic scope" value="Eukaryota"/>
</dbReference>
<evidence type="ECO:0000313" key="3">
    <source>
        <dbReference type="Proteomes" id="UP000006038"/>
    </source>
</evidence>
<dbReference type="EnsemblPlants" id="OB04G21190.1">
    <property type="protein sequence ID" value="OB04G21190.1"/>
    <property type="gene ID" value="OB04G21190"/>
</dbReference>
<evidence type="ECO:0000313" key="2">
    <source>
        <dbReference type="EnsemblPlants" id="OB04G21190.1"/>
    </source>
</evidence>
<accession>J3LY94</accession>
<reference evidence="2" key="2">
    <citation type="submission" date="2013-04" db="UniProtKB">
        <authorList>
            <consortium name="EnsemblPlants"/>
        </authorList>
    </citation>
    <scope>IDENTIFICATION</scope>
</reference>
<evidence type="ECO:0000256" key="1">
    <source>
        <dbReference type="SAM" id="MobiDB-lite"/>
    </source>
</evidence>
<keyword evidence="3" id="KW-1185">Reference proteome</keyword>
<name>J3LY94_ORYBR</name>
<proteinExistence type="predicted"/>
<sequence length="123" mass="13617">MERRRLDFASELESQRVQFFLNTQMELSQVKNLSSSPANAVAPPGATTTGGTSRRMASVNDAGASGNYHRRYRVSESGRHRHPPPRPHYQYHENNVAAAAATAAASDGEQSDEEDEDEEEEIQ</sequence>
<feature type="compositionally biased region" description="Low complexity" evidence="1">
    <location>
        <begin position="37"/>
        <end position="52"/>
    </location>
</feature>
<dbReference type="GeneID" id="102721726"/>
<protein>
    <submittedName>
        <fullName evidence="2">Uncharacterized protein</fullName>
    </submittedName>
</protein>
<reference evidence="2" key="1">
    <citation type="journal article" date="2013" name="Nat. Commun.">
        <title>Whole-genome sequencing of Oryza brachyantha reveals mechanisms underlying Oryza genome evolution.</title>
        <authorList>
            <person name="Chen J."/>
            <person name="Huang Q."/>
            <person name="Gao D."/>
            <person name="Wang J."/>
            <person name="Lang Y."/>
            <person name="Liu T."/>
            <person name="Li B."/>
            <person name="Bai Z."/>
            <person name="Luis Goicoechea J."/>
            <person name="Liang C."/>
            <person name="Chen C."/>
            <person name="Zhang W."/>
            <person name="Sun S."/>
            <person name="Liao Y."/>
            <person name="Zhang X."/>
            <person name="Yang L."/>
            <person name="Song C."/>
            <person name="Wang M."/>
            <person name="Shi J."/>
            <person name="Liu G."/>
            <person name="Liu J."/>
            <person name="Zhou H."/>
            <person name="Zhou W."/>
            <person name="Yu Q."/>
            <person name="An N."/>
            <person name="Chen Y."/>
            <person name="Cai Q."/>
            <person name="Wang B."/>
            <person name="Liu B."/>
            <person name="Min J."/>
            <person name="Huang Y."/>
            <person name="Wu H."/>
            <person name="Li Z."/>
            <person name="Zhang Y."/>
            <person name="Yin Y."/>
            <person name="Song W."/>
            <person name="Jiang J."/>
            <person name="Jackson S.A."/>
            <person name="Wing R.A."/>
            <person name="Wang J."/>
            <person name="Chen M."/>
        </authorList>
    </citation>
    <scope>NUCLEOTIDE SEQUENCE [LARGE SCALE GENOMIC DNA]</scope>
    <source>
        <strain evidence="2">cv. IRGC 101232</strain>
    </source>
</reference>
<dbReference type="Gramene" id="OB04G21190.1">
    <property type="protein sequence ID" value="OB04G21190.1"/>
    <property type="gene ID" value="OB04G21190"/>
</dbReference>
<feature type="compositionally biased region" description="Acidic residues" evidence="1">
    <location>
        <begin position="109"/>
        <end position="123"/>
    </location>
</feature>
<dbReference type="OrthoDB" id="2019351at2759"/>
<dbReference type="Proteomes" id="UP000006038">
    <property type="component" value="Chromosome 4"/>
</dbReference>
<dbReference type="KEGG" id="obr:102721726"/>
<dbReference type="AlphaFoldDB" id="J3LY94"/>
<organism evidence="2">
    <name type="scientific">Oryza brachyantha</name>
    <name type="common">malo sina</name>
    <dbReference type="NCBI Taxonomy" id="4533"/>
    <lineage>
        <taxon>Eukaryota</taxon>
        <taxon>Viridiplantae</taxon>
        <taxon>Streptophyta</taxon>
        <taxon>Embryophyta</taxon>
        <taxon>Tracheophyta</taxon>
        <taxon>Spermatophyta</taxon>
        <taxon>Magnoliopsida</taxon>
        <taxon>Liliopsida</taxon>
        <taxon>Poales</taxon>
        <taxon>Poaceae</taxon>
        <taxon>BOP clade</taxon>
        <taxon>Oryzoideae</taxon>
        <taxon>Oryzeae</taxon>
        <taxon>Oryzinae</taxon>
        <taxon>Oryza</taxon>
    </lineage>
</organism>